<dbReference type="SUPFAM" id="SSF55729">
    <property type="entry name" value="Acyl-CoA N-acyltransferases (Nat)"/>
    <property type="match status" value="1"/>
</dbReference>
<keyword evidence="3" id="KW-1185">Reference proteome</keyword>
<accession>A0ABZ0IWQ8</accession>
<evidence type="ECO:0000313" key="2">
    <source>
        <dbReference type="EMBL" id="WOK08106.1"/>
    </source>
</evidence>
<feature type="domain" description="N-acetyltransferase" evidence="1">
    <location>
        <begin position="12"/>
        <end position="181"/>
    </location>
</feature>
<organism evidence="2 3">
    <name type="scientific">Imperialibacter roseus</name>
    <dbReference type="NCBI Taxonomy" id="1324217"/>
    <lineage>
        <taxon>Bacteria</taxon>
        <taxon>Pseudomonadati</taxon>
        <taxon>Bacteroidota</taxon>
        <taxon>Cytophagia</taxon>
        <taxon>Cytophagales</taxon>
        <taxon>Flammeovirgaceae</taxon>
        <taxon>Imperialibacter</taxon>
    </lineage>
</organism>
<dbReference type="EMBL" id="CP136051">
    <property type="protein sequence ID" value="WOK08106.1"/>
    <property type="molecule type" value="Genomic_DNA"/>
</dbReference>
<gene>
    <name evidence="2" type="ORF">RT717_05595</name>
</gene>
<sequence>MKKLTLPSGEAVFIRPIQPTDAAALFAYFSSFSDLTRKRFGPHPFDEATVKAICENLDDDPCIRLAAFADGKCVAYCLLLPGILPDDDIRLKSYGIATDQFTYATYAPSVDENYHGTGLANAMFTELEYDAKKAGATHIILWGGVQHGNPRARRFYEKNGFIKVGSFDLNGGDDDMVKPLS</sequence>
<name>A0ABZ0IWQ8_9BACT</name>
<dbReference type="Proteomes" id="UP001302349">
    <property type="component" value="Chromosome"/>
</dbReference>
<protein>
    <submittedName>
        <fullName evidence="2">GNAT family N-acetyltransferase</fullName>
    </submittedName>
</protein>
<dbReference type="RefSeq" id="WP_317490752.1">
    <property type="nucleotide sequence ID" value="NZ_CP136051.1"/>
</dbReference>
<dbReference type="InterPro" id="IPR016181">
    <property type="entry name" value="Acyl_CoA_acyltransferase"/>
</dbReference>
<dbReference type="Gene3D" id="3.40.630.30">
    <property type="match status" value="1"/>
</dbReference>
<reference evidence="2 3" key="1">
    <citation type="journal article" date="2023" name="Microbiol. Resour. Announc.">
        <title>Complete Genome Sequence of Imperialibacter roseus strain P4T.</title>
        <authorList>
            <person name="Tizabi D.R."/>
            <person name="Bachvaroff T."/>
            <person name="Hill R.T."/>
        </authorList>
    </citation>
    <scope>NUCLEOTIDE SEQUENCE [LARGE SCALE GENOMIC DNA]</scope>
    <source>
        <strain evidence="2 3">P4T</strain>
    </source>
</reference>
<dbReference type="CDD" id="cd04301">
    <property type="entry name" value="NAT_SF"/>
    <property type="match status" value="1"/>
</dbReference>
<dbReference type="InterPro" id="IPR000182">
    <property type="entry name" value="GNAT_dom"/>
</dbReference>
<dbReference type="Pfam" id="PF00583">
    <property type="entry name" value="Acetyltransf_1"/>
    <property type="match status" value="1"/>
</dbReference>
<evidence type="ECO:0000313" key="3">
    <source>
        <dbReference type="Proteomes" id="UP001302349"/>
    </source>
</evidence>
<proteinExistence type="predicted"/>
<dbReference type="PROSITE" id="PS51186">
    <property type="entry name" value="GNAT"/>
    <property type="match status" value="1"/>
</dbReference>
<evidence type="ECO:0000259" key="1">
    <source>
        <dbReference type="PROSITE" id="PS51186"/>
    </source>
</evidence>